<proteinExistence type="predicted"/>
<dbReference type="OrthoDB" id="9807770at2"/>
<dbReference type="EMBL" id="CP013015">
    <property type="protein sequence ID" value="AMM40443.1"/>
    <property type="molecule type" value="Genomic_DNA"/>
</dbReference>
<evidence type="ECO:0000313" key="2">
    <source>
        <dbReference type="EMBL" id="AMM40443.1"/>
    </source>
</evidence>
<dbReference type="Gene3D" id="3.40.1440.10">
    <property type="entry name" value="GIY-YIG endonuclease"/>
    <property type="match status" value="1"/>
</dbReference>
<evidence type="ECO:0000313" key="3">
    <source>
        <dbReference type="Proteomes" id="UP000070560"/>
    </source>
</evidence>
<evidence type="ECO:0000259" key="1">
    <source>
        <dbReference type="Pfam" id="PF01541"/>
    </source>
</evidence>
<protein>
    <submittedName>
        <fullName evidence="2">Endonuclease</fullName>
    </submittedName>
</protein>
<dbReference type="Proteomes" id="UP000070560">
    <property type="component" value="Chromosome"/>
</dbReference>
<organism evidence="2 3">
    <name type="scientific">Desulfofervidus auxilii</name>
    <dbReference type="NCBI Taxonomy" id="1621989"/>
    <lineage>
        <taxon>Bacteria</taxon>
        <taxon>Pseudomonadati</taxon>
        <taxon>Thermodesulfobacteriota</taxon>
        <taxon>Candidatus Desulfofervidia</taxon>
        <taxon>Candidatus Desulfofervidales</taxon>
        <taxon>Candidatus Desulfofervidaceae</taxon>
        <taxon>Candidatus Desulfofervidus</taxon>
    </lineage>
</organism>
<dbReference type="KEGG" id="daw:HS1_000637"/>
<dbReference type="AlphaFoldDB" id="A0A7U4THP1"/>
<dbReference type="SUPFAM" id="SSF82771">
    <property type="entry name" value="GIY-YIG endonuclease"/>
    <property type="match status" value="1"/>
</dbReference>
<keyword evidence="2" id="KW-0378">Hydrolase</keyword>
<sequence length="74" mass="9084">MYYVYVLKNKRMNRLYIGYTEDLNRRLNEHKKKDDSVELVCYEAYTYENQARARERKLKLYGSAWRGLKKRLGL</sequence>
<dbReference type="InterPro" id="IPR000305">
    <property type="entry name" value="GIY-YIG_endonuc"/>
</dbReference>
<dbReference type="Pfam" id="PF01541">
    <property type="entry name" value="GIY-YIG"/>
    <property type="match status" value="1"/>
</dbReference>
<dbReference type="InterPro" id="IPR035901">
    <property type="entry name" value="GIY-YIG_endonuc_sf"/>
</dbReference>
<dbReference type="RefSeq" id="WP_082757575.1">
    <property type="nucleotide sequence ID" value="NZ_CP013015.1"/>
</dbReference>
<keyword evidence="2" id="KW-0540">Nuclease</keyword>
<accession>A0A7U4THP1</accession>
<reference evidence="2 3" key="1">
    <citation type="submission" date="2015-10" db="EMBL/GenBank/DDBJ databases">
        <title>Candidatus Desulfofervidus auxilii, a hydrogenotrophic sulfate-reducing bacterium involved in the thermophilic anaerobic oxidation of methane.</title>
        <authorList>
            <person name="Krukenberg V."/>
            <person name="Richter M."/>
            <person name="Wegener G."/>
        </authorList>
    </citation>
    <scope>NUCLEOTIDE SEQUENCE [LARGE SCALE GENOMIC DNA]</scope>
    <source>
        <strain evidence="2 3">HS1</strain>
    </source>
</reference>
<gene>
    <name evidence="2" type="ORF">HS1_000637</name>
</gene>
<dbReference type="GO" id="GO:0004519">
    <property type="term" value="F:endonuclease activity"/>
    <property type="evidence" value="ECO:0007669"/>
    <property type="project" value="UniProtKB-KW"/>
</dbReference>
<name>A0A7U4THP1_DESA2</name>
<keyword evidence="3" id="KW-1185">Reference proteome</keyword>
<feature type="domain" description="GIY-YIG" evidence="1">
    <location>
        <begin position="1"/>
        <end position="59"/>
    </location>
</feature>
<keyword evidence="2" id="KW-0255">Endonuclease</keyword>